<proteinExistence type="predicted"/>
<keyword evidence="3" id="KW-1185">Reference proteome</keyword>
<reference evidence="3" key="1">
    <citation type="journal article" date="2019" name="Int. J. Syst. Evol. Microbiol.">
        <title>The Global Catalogue of Microorganisms (GCM) 10K type strain sequencing project: providing services to taxonomists for standard genome sequencing and annotation.</title>
        <authorList>
            <consortium name="The Broad Institute Genomics Platform"/>
            <consortium name="The Broad Institute Genome Sequencing Center for Infectious Disease"/>
            <person name="Wu L."/>
            <person name="Ma J."/>
        </authorList>
    </citation>
    <scope>NUCLEOTIDE SEQUENCE [LARGE SCALE GENOMIC DNA]</scope>
    <source>
        <strain evidence="3">JCM 16603</strain>
    </source>
</reference>
<feature type="signal peptide" evidence="1">
    <location>
        <begin position="1"/>
        <end position="33"/>
    </location>
</feature>
<accession>A0ABP7RT40</accession>
<evidence type="ECO:0000256" key="1">
    <source>
        <dbReference type="SAM" id="SignalP"/>
    </source>
</evidence>
<gene>
    <name evidence="2" type="ORF">GCM10022211_11240</name>
</gene>
<dbReference type="RefSeq" id="WP_344709196.1">
    <property type="nucleotide sequence ID" value="NZ_BAAAZD010000001.1"/>
</dbReference>
<name>A0ABP7RT40_9SPHN</name>
<feature type="chain" id="PRO_5045352748" description="UrcA family protein" evidence="1">
    <location>
        <begin position="34"/>
        <end position="138"/>
    </location>
</feature>
<evidence type="ECO:0000313" key="2">
    <source>
        <dbReference type="EMBL" id="GAA4001873.1"/>
    </source>
</evidence>
<evidence type="ECO:0008006" key="4">
    <source>
        <dbReference type="Google" id="ProtNLM"/>
    </source>
</evidence>
<dbReference type="NCBIfam" id="TIGR04433">
    <property type="entry name" value="UrcA_uranyl"/>
    <property type="match status" value="1"/>
</dbReference>
<dbReference type="Proteomes" id="UP001501310">
    <property type="component" value="Unassembled WGS sequence"/>
</dbReference>
<protein>
    <recommendedName>
        <fullName evidence="4">UrcA family protein</fullName>
    </recommendedName>
</protein>
<dbReference type="EMBL" id="BAAAZD010000001">
    <property type="protein sequence ID" value="GAA4001873.1"/>
    <property type="molecule type" value="Genomic_DNA"/>
</dbReference>
<organism evidence="2 3">
    <name type="scientific">Sphingomonas humi</name>
    <dbReference type="NCBI Taxonomy" id="335630"/>
    <lineage>
        <taxon>Bacteria</taxon>
        <taxon>Pseudomonadati</taxon>
        <taxon>Pseudomonadota</taxon>
        <taxon>Alphaproteobacteria</taxon>
        <taxon>Sphingomonadales</taxon>
        <taxon>Sphingomonadaceae</taxon>
        <taxon>Sphingomonas</taxon>
    </lineage>
</organism>
<comment type="caution">
    <text evidence="2">The sequence shown here is derived from an EMBL/GenBank/DDBJ whole genome shotgun (WGS) entry which is preliminary data.</text>
</comment>
<evidence type="ECO:0000313" key="3">
    <source>
        <dbReference type="Proteomes" id="UP001501310"/>
    </source>
</evidence>
<sequence>MTSRLRSSGIAALSFTLSASVLALTLAPAMAHAATTTRDPVEVTVTGERQLMTARIATNDLNLASAAGMKRLNNRILGAIGQVCRDDVNGSTTAERVCRYEARVSADRQVAALRSEALALASGSSGSTSSPDIVVAAR</sequence>
<dbReference type="InterPro" id="IPR030972">
    <property type="entry name" value="UrcA_uranyl"/>
</dbReference>
<keyword evidence="1" id="KW-0732">Signal</keyword>